<evidence type="ECO:0000313" key="7">
    <source>
        <dbReference type="EMBL" id="CAG8888155.1"/>
    </source>
</evidence>
<keyword evidence="2 5" id="KW-0812">Transmembrane</keyword>
<dbReference type="InterPro" id="IPR025423">
    <property type="entry name" value="TMEM205-like"/>
</dbReference>
<feature type="transmembrane region" description="Helical" evidence="5">
    <location>
        <begin position="143"/>
        <end position="165"/>
    </location>
</feature>
<evidence type="ECO:0000259" key="6">
    <source>
        <dbReference type="Pfam" id="PF13664"/>
    </source>
</evidence>
<keyword evidence="3 5" id="KW-1133">Transmembrane helix</keyword>
<dbReference type="PANTHER" id="PTHR23241">
    <property type="entry name" value="LATE EMBRYOGENESIS ABUNDANT PLANTS LEA-RELATED"/>
    <property type="match status" value="1"/>
</dbReference>
<feature type="domain" description="TMEM205-like" evidence="6">
    <location>
        <begin position="108"/>
        <end position="214"/>
    </location>
</feature>
<feature type="transmembrane region" description="Helical" evidence="5">
    <location>
        <begin position="265"/>
        <end position="285"/>
    </location>
</feature>
<proteinExistence type="predicted"/>
<dbReference type="EMBL" id="CAJVRC010000839">
    <property type="protein sequence ID" value="CAG8888155.1"/>
    <property type="molecule type" value="Genomic_DNA"/>
</dbReference>
<evidence type="ECO:0000313" key="8">
    <source>
        <dbReference type="Proteomes" id="UP001154252"/>
    </source>
</evidence>
<dbReference type="Pfam" id="PF13664">
    <property type="entry name" value="DUF4149"/>
    <property type="match status" value="1"/>
</dbReference>
<comment type="caution">
    <text evidence="7">The sequence shown here is derived from an EMBL/GenBank/DDBJ whole genome shotgun (WGS) entry which is preliminary data.</text>
</comment>
<dbReference type="AlphaFoldDB" id="A0A9W4P1Y3"/>
<evidence type="ECO:0000256" key="1">
    <source>
        <dbReference type="ARBA" id="ARBA00004370"/>
    </source>
</evidence>
<evidence type="ECO:0000256" key="4">
    <source>
        <dbReference type="ARBA" id="ARBA00023136"/>
    </source>
</evidence>
<dbReference type="InterPro" id="IPR053009">
    <property type="entry name" value="Xanthocillin_Biosynth-Assoc"/>
</dbReference>
<name>A0A9W4P1Y3_9EURO</name>
<dbReference type="Proteomes" id="UP001154252">
    <property type="component" value="Unassembled WGS sequence"/>
</dbReference>
<dbReference type="GO" id="GO:0016020">
    <property type="term" value="C:membrane"/>
    <property type="evidence" value="ECO:0007669"/>
    <property type="project" value="UniProtKB-SubCell"/>
</dbReference>
<evidence type="ECO:0000256" key="5">
    <source>
        <dbReference type="SAM" id="Phobius"/>
    </source>
</evidence>
<feature type="transmembrane region" description="Helical" evidence="5">
    <location>
        <begin position="185"/>
        <end position="205"/>
    </location>
</feature>
<accession>A0A9W4P1Y3</accession>
<organism evidence="7 8">
    <name type="scientific">Penicillium egyptiacum</name>
    <dbReference type="NCBI Taxonomy" id="1303716"/>
    <lineage>
        <taxon>Eukaryota</taxon>
        <taxon>Fungi</taxon>
        <taxon>Dikarya</taxon>
        <taxon>Ascomycota</taxon>
        <taxon>Pezizomycotina</taxon>
        <taxon>Eurotiomycetes</taxon>
        <taxon>Eurotiomycetidae</taxon>
        <taxon>Eurotiales</taxon>
        <taxon>Aspergillaceae</taxon>
        <taxon>Penicillium</taxon>
    </lineage>
</organism>
<evidence type="ECO:0000256" key="3">
    <source>
        <dbReference type="ARBA" id="ARBA00022989"/>
    </source>
</evidence>
<dbReference type="PANTHER" id="PTHR23241:SF106">
    <property type="entry name" value="DUF4149 DOMAIN-CONTAINING PROTEIN"/>
    <property type="match status" value="1"/>
</dbReference>
<keyword evidence="8" id="KW-1185">Reference proteome</keyword>
<comment type="subcellular location">
    <subcellularLocation>
        <location evidence="1">Membrane</location>
    </subcellularLocation>
</comment>
<keyword evidence="4 5" id="KW-0472">Membrane</keyword>
<evidence type="ECO:0000256" key="2">
    <source>
        <dbReference type="ARBA" id="ARBA00022692"/>
    </source>
</evidence>
<dbReference type="OrthoDB" id="1641132at2759"/>
<sequence length="292" mass="32016">MMMLGNGKSKLLEAQDNRQTRDISTCGLDRNAKAHDITPSLLVFGGLCVVRIQLRLFGSGNKAFIRSWVVAITATSSPRCNFTSTLSPTHSPGLNISEIMDPRPYHVLSYGTLLGTQFYQSFVGGFVSFRALPRPQFASLQTAIFPIYFSLQSALPVVVALTASYGGQVLGLSGLTAPENRLNTLLPLATVTVTGLVNMFVLRPITTNVMRERKRQGALAASTMFRVRRSINILTYSETRDGKRSYDPAPHSKEMLALNKKFGRVHGISSLVNLVSLVATIWYGAMLSKKLE</sequence>
<gene>
    <name evidence="7" type="ORF">PEGY_LOCUS1404</name>
</gene>
<protein>
    <recommendedName>
        <fullName evidence="6">TMEM205-like domain-containing protein</fullName>
    </recommendedName>
</protein>
<reference evidence="7" key="1">
    <citation type="submission" date="2021-07" db="EMBL/GenBank/DDBJ databases">
        <authorList>
            <person name="Branca A.L. A."/>
        </authorList>
    </citation>
    <scope>NUCLEOTIDE SEQUENCE</scope>
</reference>